<dbReference type="GO" id="GO:0008270">
    <property type="term" value="F:zinc ion binding"/>
    <property type="evidence" value="ECO:0007669"/>
    <property type="project" value="UniProtKB-KW"/>
</dbReference>
<dbReference type="InterPro" id="IPR001878">
    <property type="entry name" value="Znf_CCHC"/>
</dbReference>
<evidence type="ECO:0000259" key="2">
    <source>
        <dbReference type="PROSITE" id="PS50158"/>
    </source>
</evidence>
<dbReference type="PANTHER" id="PTHR47592">
    <property type="entry name" value="PBF68 PROTEIN"/>
    <property type="match status" value="1"/>
</dbReference>
<dbReference type="PANTHER" id="PTHR47592:SF27">
    <property type="entry name" value="OS08G0421700 PROTEIN"/>
    <property type="match status" value="1"/>
</dbReference>
<name>A0A9W6XGJ9_9STRA</name>
<reference evidence="3" key="1">
    <citation type="submission" date="2023-04" db="EMBL/GenBank/DDBJ databases">
        <title>Phytophthora fragariaefolia NBRC 109709.</title>
        <authorList>
            <person name="Ichikawa N."/>
            <person name="Sato H."/>
            <person name="Tonouchi N."/>
        </authorList>
    </citation>
    <scope>NUCLEOTIDE SEQUENCE</scope>
    <source>
        <strain evidence="3">NBRC 109709</strain>
    </source>
</reference>
<feature type="domain" description="CCHC-type" evidence="2">
    <location>
        <begin position="4"/>
        <end position="20"/>
    </location>
</feature>
<proteinExistence type="predicted"/>
<organism evidence="3 4">
    <name type="scientific">Phytophthora fragariaefolia</name>
    <dbReference type="NCBI Taxonomy" id="1490495"/>
    <lineage>
        <taxon>Eukaryota</taxon>
        <taxon>Sar</taxon>
        <taxon>Stramenopiles</taxon>
        <taxon>Oomycota</taxon>
        <taxon>Peronosporomycetes</taxon>
        <taxon>Peronosporales</taxon>
        <taxon>Peronosporaceae</taxon>
        <taxon>Phytophthora</taxon>
    </lineage>
</organism>
<keyword evidence="4" id="KW-1185">Reference proteome</keyword>
<dbReference type="GO" id="GO:0003676">
    <property type="term" value="F:nucleic acid binding"/>
    <property type="evidence" value="ECO:0007669"/>
    <property type="project" value="InterPro"/>
</dbReference>
<protein>
    <submittedName>
        <fullName evidence="3">Unnamed protein product</fullName>
    </submittedName>
</protein>
<keyword evidence="1" id="KW-0863">Zinc-finger</keyword>
<dbReference type="SMART" id="SM00343">
    <property type="entry name" value="ZnF_C2HC"/>
    <property type="match status" value="1"/>
</dbReference>
<sequence>MKGKCFNCGKYGHFKNECKSKRVGGASGHAATSDQCGNEDAESRCVFQVNSTPESAEAVWIIDSGAPSHMTGSPDLLNDLIKVASDIVVTTASGMKLSATHRGTASLPLVSGGTCTLDNVLYVPGLQRNLVNLSKVEAAGLTATFTREHCVITSGHDKLVATRRSNGLNIVSAYSIKYSAEVGYASGDQPDDLAV</sequence>
<evidence type="ECO:0000313" key="4">
    <source>
        <dbReference type="Proteomes" id="UP001165121"/>
    </source>
</evidence>
<keyword evidence="1" id="KW-0862">Zinc</keyword>
<gene>
    <name evidence="3" type="ORF">Pfra01_001124800</name>
</gene>
<dbReference type="Gene3D" id="4.10.60.10">
    <property type="entry name" value="Zinc finger, CCHC-type"/>
    <property type="match status" value="1"/>
</dbReference>
<dbReference type="OrthoDB" id="413361at2759"/>
<dbReference type="Proteomes" id="UP001165121">
    <property type="component" value="Unassembled WGS sequence"/>
</dbReference>
<dbReference type="Pfam" id="PF00098">
    <property type="entry name" value="zf-CCHC"/>
    <property type="match status" value="1"/>
</dbReference>
<dbReference type="AlphaFoldDB" id="A0A9W6XGJ9"/>
<dbReference type="Pfam" id="PF22936">
    <property type="entry name" value="Pol_BBD"/>
    <property type="match status" value="1"/>
</dbReference>
<dbReference type="EMBL" id="BSXT01001114">
    <property type="protein sequence ID" value="GMF38709.1"/>
    <property type="molecule type" value="Genomic_DNA"/>
</dbReference>
<comment type="caution">
    <text evidence="3">The sequence shown here is derived from an EMBL/GenBank/DDBJ whole genome shotgun (WGS) entry which is preliminary data.</text>
</comment>
<evidence type="ECO:0000256" key="1">
    <source>
        <dbReference type="PROSITE-ProRule" id="PRU00047"/>
    </source>
</evidence>
<keyword evidence="1" id="KW-0479">Metal-binding</keyword>
<dbReference type="SUPFAM" id="SSF57756">
    <property type="entry name" value="Retrovirus zinc finger-like domains"/>
    <property type="match status" value="1"/>
</dbReference>
<evidence type="ECO:0000313" key="3">
    <source>
        <dbReference type="EMBL" id="GMF38709.1"/>
    </source>
</evidence>
<accession>A0A9W6XGJ9</accession>
<dbReference type="PROSITE" id="PS50158">
    <property type="entry name" value="ZF_CCHC"/>
    <property type="match status" value="1"/>
</dbReference>
<dbReference type="InterPro" id="IPR036875">
    <property type="entry name" value="Znf_CCHC_sf"/>
</dbReference>
<dbReference type="InterPro" id="IPR054722">
    <property type="entry name" value="PolX-like_BBD"/>
</dbReference>